<evidence type="ECO:0000259" key="1">
    <source>
        <dbReference type="Pfam" id="PF13403"/>
    </source>
</evidence>
<gene>
    <name evidence="2" type="ORF">GCM10011358_16050</name>
</gene>
<evidence type="ECO:0000313" key="3">
    <source>
        <dbReference type="Proteomes" id="UP000617355"/>
    </source>
</evidence>
<name>A0ABQ1QM20_9RHOB</name>
<dbReference type="EMBL" id="BMGI01000002">
    <property type="protein sequence ID" value="GGD32694.1"/>
    <property type="molecule type" value="Genomic_DNA"/>
</dbReference>
<reference evidence="3" key="1">
    <citation type="journal article" date="2019" name="Int. J. Syst. Evol. Microbiol.">
        <title>The Global Catalogue of Microorganisms (GCM) 10K type strain sequencing project: providing services to taxonomists for standard genome sequencing and annotation.</title>
        <authorList>
            <consortium name="The Broad Institute Genomics Platform"/>
            <consortium name="The Broad Institute Genome Sequencing Center for Infectious Disease"/>
            <person name="Wu L."/>
            <person name="Ma J."/>
        </authorList>
    </citation>
    <scope>NUCLEOTIDE SEQUENCE [LARGE SCALE GENOMIC DNA]</scope>
    <source>
        <strain evidence="3">CGMCC 1.12922</strain>
    </source>
</reference>
<protein>
    <recommendedName>
        <fullName evidence="1">Hedgehog/Intein (Hint) domain-containing protein</fullName>
    </recommendedName>
</protein>
<sequence length="209" mass="22502">MAAPVFATSGLAQAALVETARGPVLARDLRVGDKLVTRDAGLQPLRWIGTSTVVYDVPEATADAAMPAGPGPVRIRAGALGSTPEGGNLVLAPGQRLLVRSPLNQVLFGTDEVLAAAGDLTHLDGVEIVPRSVARWSHPLLDSHQMIRVNGLWMESFAPDMWSIRVAHPEEWHAMTEAVPRLRYDTTAANYVEMRVTIDDREAQLIASI</sequence>
<comment type="caution">
    <text evidence="2">The sequence shown here is derived from an EMBL/GenBank/DDBJ whole genome shotgun (WGS) entry which is preliminary data.</text>
</comment>
<proteinExistence type="predicted"/>
<dbReference type="InterPro" id="IPR028992">
    <property type="entry name" value="Hedgehog/Intein_dom"/>
</dbReference>
<accession>A0ABQ1QM20</accession>
<keyword evidence="3" id="KW-1185">Reference proteome</keyword>
<dbReference type="Proteomes" id="UP000617355">
    <property type="component" value="Unassembled WGS sequence"/>
</dbReference>
<organism evidence="2 3">
    <name type="scientific">Sinisalibacter lacisalsi</name>
    <dbReference type="NCBI Taxonomy" id="1526570"/>
    <lineage>
        <taxon>Bacteria</taxon>
        <taxon>Pseudomonadati</taxon>
        <taxon>Pseudomonadota</taxon>
        <taxon>Alphaproteobacteria</taxon>
        <taxon>Rhodobacterales</taxon>
        <taxon>Roseobacteraceae</taxon>
        <taxon>Sinisalibacter</taxon>
    </lineage>
</organism>
<dbReference type="Pfam" id="PF13403">
    <property type="entry name" value="Hint_2"/>
    <property type="match status" value="1"/>
</dbReference>
<feature type="domain" description="Hedgehog/Intein (Hint)" evidence="1">
    <location>
        <begin position="12"/>
        <end position="160"/>
    </location>
</feature>
<evidence type="ECO:0000313" key="2">
    <source>
        <dbReference type="EMBL" id="GGD32694.1"/>
    </source>
</evidence>